<dbReference type="InterPro" id="IPR014717">
    <property type="entry name" value="Transl_elong_EF1B/ribsomal_bS6"/>
</dbReference>
<dbReference type="PANTHER" id="PTHR39555">
    <property type="entry name" value="FIMBRIAL ASSEMBLY PROTEIN PILO-LIKE PROTEIN-RELATED"/>
    <property type="match status" value="1"/>
</dbReference>
<protein>
    <submittedName>
        <fullName evidence="1">Type 4a pilus biogenesis protein PilO</fullName>
    </submittedName>
</protein>
<dbReference type="RefSeq" id="WP_079218040.1">
    <property type="nucleotide sequence ID" value="NZ_CP018845.1"/>
</dbReference>
<evidence type="ECO:0000313" key="1">
    <source>
        <dbReference type="EMBL" id="NUU02616.1"/>
    </source>
</evidence>
<dbReference type="PANTHER" id="PTHR39555:SF1">
    <property type="entry name" value="TYPE IV PILUS INNER MEMBRANE COMPONENT PILO"/>
    <property type="match status" value="1"/>
</dbReference>
<dbReference type="InterPro" id="IPR007445">
    <property type="entry name" value="PilO"/>
</dbReference>
<dbReference type="Gene3D" id="3.30.70.60">
    <property type="match status" value="1"/>
</dbReference>
<accession>A0ABX2LWW6</accession>
<sequence length="198" mass="21361">MKTVPFRLSHPAHWPRAGRACLLLSATLACAALGALLYVEERSAMRTMAANRRAQLQVELKAALTKVAALAPLRQQEGELAMRMAAAEEQLWQEGGEADGLLQAKLSRRAEECGLSMESFKPLAAAGAVRPLAGDADISVSGSYAQLLRFVELVSTPPRPVLIDAMEITRTEREGRQALLMSATVSIVRIADNKEGKP</sequence>
<dbReference type="EMBL" id="JABFMT010000013">
    <property type="protein sequence ID" value="NUU02616.1"/>
    <property type="molecule type" value="Genomic_DNA"/>
</dbReference>
<keyword evidence="2" id="KW-1185">Reference proteome</keyword>
<reference evidence="1 2" key="1">
    <citation type="journal article" date="2020" name="Front. Plant Sci.">
        <title>Isolation of Rhizosphere Bacteria That Improve Quality and Water Stress Tolerance in Greenhouse Ornamentals.</title>
        <authorList>
            <person name="Nordstedt N.P."/>
            <person name="Jones M.L."/>
        </authorList>
    </citation>
    <scope>NUCLEOTIDE SEQUENCE [LARGE SCALE GENOMIC DNA]</scope>
    <source>
        <strain evidence="1 2">C6C2</strain>
    </source>
</reference>
<proteinExistence type="predicted"/>
<organism evidence="1 2">
    <name type="scientific">Herbaspirillum robiniae</name>
    <dbReference type="NCBI Taxonomy" id="2014887"/>
    <lineage>
        <taxon>Bacteria</taxon>
        <taxon>Pseudomonadati</taxon>
        <taxon>Pseudomonadota</taxon>
        <taxon>Betaproteobacteria</taxon>
        <taxon>Burkholderiales</taxon>
        <taxon>Oxalobacteraceae</taxon>
        <taxon>Herbaspirillum</taxon>
    </lineage>
</organism>
<name>A0ABX2LWW6_9BURK</name>
<dbReference type="PROSITE" id="PS51257">
    <property type="entry name" value="PROKAR_LIPOPROTEIN"/>
    <property type="match status" value="1"/>
</dbReference>
<dbReference type="Proteomes" id="UP000536746">
    <property type="component" value="Unassembled WGS sequence"/>
</dbReference>
<comment type="caution">
    <text evidence="1">The sequence shown here is derived from an EMBL/GenBank/DDBJ whole genome shotgun (WGS) entry which is preliminary data.</text>
</comment>
<gene>
    <name evidence="1" type="primary">pilO</name>
    <name evidence="1" type="ORF">HNO84_13495</name>
</gene>
<dbReference type="Pfam" id="PF04350">
    <property type="entry name" value="PilO"/>
    <property type="match status" value="1"/>
</dbReference>
<evidence type="ECO:0000313" key="2">
    <source>
        <dbReference type="Proteomes" id="UP000536746"/>
    </source>
</evidence>